<evidence type="ECO:0000259" key="9">
    <source>
        <dbReference type="Pfam" id="PF02687"/>
    </source>
</evidence>
<protein>
    <submittedName>
        <fullName evidence="11">ABC transporter permease</fullName>
    </submittedName>
</protein>
<feature type="domain" description="ABC3 transporter permease C-terminal" evidence="9">
    <location>
        <begin position="293"/>
        <end position="360"/>
    </location>
</feature>
<feature type="compositionally biased region" description="Polar residues" evidence="7">
    <location>
        <begin position="390"/>
        <end position="400"/>
    </location>
</feature>
<dbReference type="Proteomes" id="UP001183881">
    <property type="component" value="Unassembled WGS sequence"/>
</dbReference>
<reference evidence="12" key="1">
    <citation type="submission" date="2023-07" db="EMBL/GenBank/DDBJ databases">
        <title>30 novel species of actinomycetes from the DSMZ collection.</title>
        <authorList>
            <person name="Nouioui I."/>
        </authorList>
    </citation>
    <scope>NUCLEOTIDE SEQUENCE [LARGE SCALE GENOMIC DNA]</scope>
    <source>
        <strain evidence="12">DSM 41636</strain>
    </source>
</reference>
<evidence type="ECO:0000256" key="6">
    <source>
        <dbReference type="ARBA" id="ARBA00038076"/>
    </source>
</evidence>
<dbReference type="InterPro" id="IPR050250">
    <property type="entry name" value="Macrolide_Exporter_MacB"/>
</dbReference>
<feature type="region of interest" description="Disordered" evidence="7">
    <location>
        <begin position="380"/>
        <end position="400"/>
    </location>
</feature>
<evidence type="ECO:0000256" key="7">
    <source>
        <dbReference type="SAM" id="MobiDB-lite"/>
    </source>
</evidence>
<evidence type="ECO:0000256" key="2">
    <source>
        <dbReference type="ARBA" id="ARBA00022475"/>
    </source>
</evidence>
<evidence type="ECO:0000256" key="8">
    <source>
        <dbReference type="SAM" id="Phobius"/>
    </source>
</evidence>
<comment type="similarity">
    <text evidence="6">Belongs to the ABC-4 integral membrane protein family.</text>
</comment>
<sequence>MNFLKRAALSLWSRKTRTLITFSTFLVISVMVLAGVLVKDATARASDTAKRKIGAEVTLDVDMDALASSGELQAPQIRTDMVDRIGTSPLVDKYTYRSFDGASLKNGLKLPGKPLYPQSPTSTLAFGILDSSLEPDFASGKWKLLSGRPITGANRDDNVVLIEERLARENNLKTGDRITLGENDPTGRRTAEFTVRGIYRDPSDEPDTEFQLDPGNCLFVTAGALSKLNGQQTTIARSASFQLKDPATYEQFKKEAEKAAGGAFHGFELGLNDKALEQMTGPLSAVSGTATAAMWLIGVGAAAVLALLAVLAVKQRRTEFGVLLSLGERRGKLIAQQVAETVVVAALAVGLSSLFAQTLTERAGNALVRDEAAAAQHKLDAWQPPPPGSTGLQEGIDQNSAPVEGADPIDKITVRLDNGSLAAVAGLGLGIGLLATAIPAASVLRLSPRSILSKGK</sequence>
<keyword evidence="12" id="KW-1185">Reference proteome</keyword>
<dbReference type="PANTHER" id="PTHR30572:SF9">
    <property type="entry name" value="ABC TRANSPORTER PERMEASE PROTEIN"/>
    <property type="match status" value="1"/>
</dbReference>
<dbReference type="PANTHER" id="PTHR30572">
    <property type="entry name" value="MEMBRANE COMPONENT OF TRANSPORTER-RELATED"/>
    <property type="match status" value="1"/>
</dbReference>
<evidence type="ECO:0000313" key="12">
    <source>
        <dbReference type="Proteomes" id="UP001183881"/>
    </source>
</evidence>
<organism evidence="11 12">
    <name type="scientific">Streptomyces edwardsiae</name>
    <dbReference type="NCBI Taxonomy" id="3075527"/>
    <lineage>
        <taxon>Bacteria</taxon>
        <taxon>Bacillati</taxon>
        <taxon>Actinomycetota</taxon>
        <taxon>Actinomycetes</taxon>
        <taxon>Kitasatosporales</taxon>
        <taxon>Streptomycetaceae</taxon>
        <taxon>Streptomyces</taxon>
    </lineage>
</organism>
<evidence type="ECO:0000256" key="4">
    <source>
        <dbReference type="ARBA" id="ARBA00022989"/>
    </source>
</evidence>
<dbReference type="Pfam" id="PF02687">
    <property type="entry name" value="FtsX"/>
    <property type="match status" value="1"/>
</dbReference>
<evidence type="ECO:0000256" key="3">
    <source>
        <dbReference type="ARBA" id="ARBA00022692"/>
    </source>
</evidence>
<accession>A0ABU2PU78</accession>
<dbReference type="InterPro" id="IPR025857">
    <property type="entry name" value="MacB_PCD"/>
</dbReference>
<evidence type="ECO:0000313" key="11">
    <source>
        <dbReference type="EMBL" id="MDT0395709.1"/>
    </source>
</evidence>
<comment type="subcellular location">
    <subcellularLocation>
        <location evidence="1">Cell membrane</location>
        <topology evidence="1">Multi-pass membrane protein</topology>
    </subcellularLocation>
</comment>
<proteinExistence type="inferred from homology"/>
<feature type="domain" description="MacB-like periplasmic core" evidence="10">
    <location>
        <begin position="28"/>
        <end position="258"/>
    </location>
</feature>
<keyword evidence="4 8" id="KW-1133">Transmembrane helix</keyword>
<name>A0ABU2PU78_9ACTN</name>
<dbReference type="RefSeq" id="WP_311644032.1">
    <property type="nucleotide sequence ID" value="NZ_JAVRFA010000012.1"/>
</dbReference>
<comment type="caution">
    <text evidence="11">The sequence shown here is derived from an EMBL/GenBank/DDBJ whole genome shotgun (WGS) entry which is preliminary data.</text>
</comment>
<evidence type="ECO:0000259" key="10">
    <source>
        <dbReference type="Pfam" id="PF12704"/>
    </source>
</evidence>
<keyword evidence="3 8" id="KW-0812">Transmembrane</keyword>
<keyword evidence="5 8" id="KW-0472">Membrane</keyword>
<dbReference type="InterPro" id="IPR003838">
    <property type="entry name" value="ABC3_permease_C"/>
</dbReference>
<evidence type="ECO:0000256" key="1">
    <source>
        <dbReference type="ARBA" id="ARBA00004651"/>
    </source>
</evidence>
<gene>
    <name evidence="11" type="ORF">RM705_13535</name>
</gene>
<feature type="transmembrane region" description="Helical" evidence="8">
    <location>
        <begin position="421"/>
        <end position="444"/>
    </location>
</feature>
<keyword evidence="2" id="KW-1003">Cell membrane</keyword>
<dbReference type="EMBL" id="JAVRFA010000012">
    <property type="protein sequence ID" value="MDT0395709.1"/>
    <property type="molecule type" value="Genomic_DNA"/>
</dbReference>
<dbReference type="Pfam" id="PF12704">
    <property type="entry name" value="MacB_PCD"/>
    <property type="match status" value="1"/>
</dbReference>
<feature type="transmembrane region" description="Helical" evidence="8">
    <location>
        <begin position="292"/>
        <end position="313"/>
    </location>
</feature>
<evidence type="ECO:0000256" key="5">
    <source>
        <dbReference type="ARBA" id="ARBA00023136"/>
    </source>
</evidence>